<name>H2KRV9_CLOSI</name>
<reference evidence="1" key="1">
    <citation type="journal article" date="2011" name="Genome Biol.">
        <title>The draft genome of the carcinogenic human liver fluke Clonorchis sinensis.</title>
        <authorList>
            <person name="Wang X."/>
            <person name="Chen W."/>
            <person name="Huang Y."/>
            <person name="Sun J."/>
            <person name="Men J."/>
            <person name="Liu H."/>
            <person name="Luo F."/>
            <person name="Guo L."/>
            <person name="Lv X."/>
            <person name="Deng C."/>
            <person name="Zhou C."/>
            <person name="Fan Y."/>
            <person name="Li X."/>
            <person name="Huang L."/>
            <person name="Hu Y."/>
            <person name="Liang C."/>
            <person name="Hu X."/>
            <person name="Xu J."/>
            <person name="Yu X."/>
        </authorList>
    </citation>
    <scope>NUCLEOTIDE SEQUENCE [LARGE SCALE GENOMIC DNA]</scope>
    <source>
        <strain evidence="1">Henan</strain>
    </source>
</reference>
<sequence>MDERVNRNHGATMHSFSEGQKVVRDYRSTHPTWIPEHILRRRGRVLYKIQVGPARPSELSLKMLLDPFDLSTIPENQPAAPLEAQPEHALGPRRWTDRIRKPVRPLQLNRRLRSYVNKLQGGVKRNSTVIPLAVMHCYGPEAYPAQDWPKVWASCGSQGEIRLVESLNPTAHHGPVFAKCRLPMSYIKKDHLRIKTARFRSMRLSADKIEWEIVTRQ</sequence>
<reference key="2">
    <citation type="submission" date="2011-10" db="EMBL/GenBank/DDBJ databases">
        <title>The genome and transcriptome sequence of Clonorchis sinensis provide insights into the carcinogenic liver fluke.</title>
        <authorList>
            <person name="Wang X."/>
            <person name="Huang Y."/>
            <person name="Chen W."/>
            <person name="Liu H."/>
            <person name="Guo L."/>
            <person name="Chen Y."/>
            <person name="Luo F."/>
            <person name="Zhou W."/>
            <person name="Sun J."/>
            <person name="Mao Q."/>
            <person name="Liang P."/>
            <person name="Zhou C."/>
            <person name="Tian Y."/>
            <person name="Men J."/>
            <person name="Lv X."/>
            <person name="Huang L."/>
            <person name="Zhou J."/>
            <person name="Hu Y."/>
            <person name="Li R."/>
            <person name="Zhang F."/>
            <person name="Lei H."/>
            <person name="Li X."/>
            <person name="Hu X."/>
            <person name="Liang C."/>
            <person name="Xu J."/>
            <person name="Wu Z."/>
            <person name="Yu X."/>
        </authorList>
    </citation>
    <scope>NUCLEOTIDE SEQUENCE</scope>
    <source>
        <strain>Henan</strain>
    </source>
</reference>
<keyword evidence="2" id="KW-1185">Reference proteome</keyword>
<dbReference type="EMBL" id="DF143234">
    <property type="protein sequence ID" value="GAA28006.1"/>
    <property type="molecule type" value="Genomic_DNA"/>
</dbReference>
<accession>H2KRV9</accession>
<dbReference type="AlphaFoldDB" id="H2KRV9"/>
<dbReference type="Proteomes" id="UP000008909">
    <property type="component" value="Unassembled WGS sequence"/>
</dbReference>
<proteinExistence type="predicted"/>
<evidence type="ECO:0000313" key="2">
    <source>
        <dbReference type="Proteomes" id="UP000008909"/>
    </source>
</evidence>
<protein>
    <submittedName>
        <fullName evidence="1">Uncharacterized protein</fullName>
    </submittedName>
</protein>
<gene>
    <name evidence="1" type="ORF">CLF_107260</name>
</gene>
<organism evidence="1 2">
    <name type="scientific">Clonorchis sinensis</name>
    <name type="common">Chinese liver fluke</name>
    <dbReference type="NCBI Taxonomy" id="79923"/>
    <lineage>
        <taxon>Eukaryota</taxon>
        <taxon>Metazoa</taxon>
        <taxon>Spiralia</taxon>
        <taxon>Lophotrochozoa</taxon>
        <taxon>Platyhelminthes</taxon>
        <taxon>Trematoda</taxon>
        <taxon>Digenea</taxon>
        <taxon>Opisthorchiida</taxon>
        <taxon>Opisthorchiata</taxon>
        <taxon>Opisthorchiidae</taxon>
        <taxon>Clonorchis</taxon>
    </lineage>
</organism>
<evidence type="ECO:0000313" key="1">
    <source>
        <dbReference type="EMBL" id="GAA28006.1"/>
    </source>
</evidence>